<evidence type="ECO:0000313" key="4">
    <source>
        <dbReference type="Proteomes" id="UP000183967"/>
    </source>
</evidence>
<name>A0A1M5SKX5_9FIRM</name>
<sequence>MKIFKKITKIVLFSVLIFSLNLTNISAYAQIFTDVPDNYWAEDYIKKVKDLGIITGYPDATFKPNKEVTKSQALVMISRLYKLDNSTIETIKNKYRHLLDELKVESWAYDGIAVALHKGIVSEEVLREYYKSGRAKTPATKEEICIFLTRAMGLEDEAKSKTIIVLPFKDAEIIPAQITPYVDMMIQKGIINSKGDSKGKFNPKAPINRAIMAKMLSIAYDYINENEKIEQILVNEDTITISGTISSILKATNEMYVTIEDENKQKNIYKVNSDTIITLDGDRIKFNELVEGLTVEAEVTNKNKVVSMKVKSIEEEYSGKVDSLALTTPAILTIEYEKNGENETRAFYIAKDVKVILNGKESFIYKIKEGDLVELQVKNKKIVKIVAESKDKHIKGIIKDIKYKPEPNLVVEDENGEIYEFPVYKRADIERNNKNAEITDLRRGDKVAIEVEYNVIKEIEARVIKSEDEGTIKEILIADRPKLTIVNKDGKEVSYYLSKDIDIDIDNDNGNIYDLRLGYFVELDIESDEIISMEVEPIEQNDRYEGEIEYLNDDAEVIVLSVINYNTGKKEVVRIDITKFTSFIDSDGDRIKFRNLRKGDKVIAIGHFDGGIFTAKTIIVTQKVK</sequence>
<dbReference type="RefSeq" id="WP_073195420.1">
    <property type="nucleotide sequence ID" value="NZ_FQXO01000012.1"/>
</dbReference>
<dbReference type="OrthoDB" id="2065578at2"/>
<keyword evidence="4" id="KW-1185">Reference proteome</keyword>
<dbReference type="InterPro" id="IPR001119">
    <property type="entry name" value="SLH_dom"/>
</dbReference>
<feature type="signal peptide" evidence="1">
    <location>
        <begin position="1"/>
        <end position="29"/>
    </location>
</feature>
<feature type="chain" id="PRO_5009913743" evidence="1">
    <location>
        <begin position="30"/>
        <end position="625"/>
    </location>
</feature>
<dbReference type="Proteomes" id="UP000183967">
    <property type="component" value="Unassembled WGS sequence"/>
</dbReference>
<protein>
    <submittedName>
        <fullName evidence="3">S-layer homology domain-containing protein</fullName>
    </submittedName>
</protein>
<gene>
    <name evidence="3" type="ORF">SAMN02745135_00645</name>
</gene>
<evidence type="ECO:0000313" key="3">
    <source>
        <dbReference type="EMBL" id="SHH39060.1"/>
    </source>
</evidence>
<dbReference type="EMBL" id="FQXO01000012">
    <property type="protein sequence ID" value="SHH39060.1"/>
    <property type="molecule type" value="Genomic_DNA"/>
</dbReference>
<dbReference type="PANTHER" id="PTHR43308">
    <property type="entry name" value="OUTER MEMBRANE PROTEIN ALPHA-RELATED"/>
    <property type="match status" value="1"/>
</dbReference>
<dbReference type="PANTHER" id="PTHR43308:SF5">
    <property type="entry name" value="S-LAYER PROTEIN _ PEPTIDOGLYCAN ENDO-BETA-N-ACETYLGLUCOSAMINIDASE"/>
    <property type="match status" value="1"/>
</dbReference>
<keyword evidence="1" id="KW-0732">Signal</keyword>
<feature type="domain" description="SLH" evidence="2">
    <location>
        <begin position="95"/>
        <end position="162"/>
    </location>
</feature>
<reference evidence="4" key="1">
    <citation type="submission" date="2016-11" db="EMBL/GenBank/DDBJ databases">
        <authorList>
            <person name="Varghese N."/>
            <person name="Submissions S."/>
        </authorList>
    </citation>
    <scope>NUCLEOTIDE SEQUENCE [LARGE SCALE GENOMIC DNA]</scope>
    <source>
        <strain evidence="4">DSM 13643</strain>
    </source>
</reference>
<dbReference type="InterPro" id="IPR051465">
    <property type="entry name" value="Cell_Envelope_Struct_Comp"/>
</dbReference>
<proteinExistence type="predicted"/>
<dbReference type="AlphaFoldDB" id="A0A1M5SKX5"/>
<evidence type="ECO:0000256" key="1">
    <source>
        <dbReference type="SAM" id="SignalP"/>
    </source>
</evidence>
<dbReference type="PROSITE" id="PS51272">
    <property type="entry name" value="SLH"/>
    <property type="match status" value="3"/>
</dbReference>
<evidence type="ECO:0000259" key="2">
    <source>
        <dbReference type="PROSITE" id="PS51272"/>
    </source>
</evidence>
<feature type="domain" description="SLH" evidence="2">
    <location>
        <begin position="165"/>
        <end position="230"/>
    </location>
</feature>
<feature type="domain" description="SLH" evidence="2">
    <location>
        <begin position="28"/>
        <end position="91"/>
    </location>
</feature>
<dbReference type="Pfam" id="PF00395">
    <property type="entry name" value="SLH"/>
    <property type="match status" value="2"/>
</dbReference>
<organism evidence="3 4">
    <name type="scientific">Caloranaerobacter azorensis DSM 13643</name>
    <dbReference type="NCBI Taxonomy" id="1121264"/>
    <lineage>
        <taxon>Bacteria</taxon>
        <taxon>Bacillati</taxon>
        <taxon>Bacillota</taxon>
        <taxon>Tissierellia</taxon>
        <taxon>Tissierellales</taxon>
        <taxon>Thermohalobacteraceae</taxon>
        <taxon>Caloranaerobacter</taxon>
    </lineage>
</organism>
<accession>A0A1M5SKX5</accession>